<dbReference type="Proteomes" id="UP000050326">
    <property type="component" value="Unassembled WGS sequence"/>
</dbReference>
<feature type="domain" description="N-acetyltransferase" evidence="1">
    <location>
        <begin position="3"/>
        <end position="157"/>
    </location>
</feature>
<evidence type="ECO:0000313" key="3">
    <source>
        <dbReference type="Proteomes" id="UP000050326"/>
    </source>
</evidence>
<dbReference type="PROSITE" id="PS51186">
    <property type="entry name" value="GNAT"/>
    <property type="match status" value="1"/>
</dbReference>
<keyword evidence="2" id="KW-0808">Transferase</keyword>
<name>A0A0P8YUB5_9CLOT</name>
<protein>
    <submittedName>
        <fullName evidence="2">Acetyltransferase (GNAT) family protein</fullName>
    </submittedName>
</protein>
<dbReference type="EMBL" id="LKET01000039">
    <property type="protein sequence ID" value="KPU43292.1"/>
    <property type="molecule type" value="Genomic_DNA"/>
</dbReference>
<dbReference type="GO" id="GO:0016747">
    <property type="term" value="F:acyltransferase activity, transferring groups other than amino-acyl groups"/>
    <property type="evidence" value="ECO:0007669"/>
    <property type="project" value="InterPro"/>
</dbReference>
<dbReference type="CDD" id="cd04301">
    <property type="entry name" value="NAT_SF"/>
    <property type="match status" value="1"/>
</dbReference>
<evidence type="ECO:0000259" key="1">
    <source>
        <dbReference type="PROSITE" id="PS51186"/>
    </source>
</evidence>
<dbReference type="AlphaFoldDB" id="A0A0P8YUB5"/>
<dbReference type="STRING" id="36849.OXPF_27330"/>
<dbReference type="Gene3D" id="3.40.630.30">
    <property type="match status" value="1"/>
</dbReference>
<keyword evidence="3" id="KW-1185">Reference proteome</keyword>
<sequence length="176" mass="19969">MNITIRQETEKDYEFSETVVEKAFKNAEHSDHTEQFLVAKLRKSNVFVPELCLVAEINEEIVGHIMLTKLLVKDGEKKYESLALAPVSVLPEYQNKGIGSKLILQSLKISKEMGFESVIVLGHDKYYPRFGFRPASKWGIKTPFDVPDESFMALELKDGSLDGITGTVVYSKEFFE</sequence>
<dbReference type="OrthoDB" id="9797178at2"/>
<gene>
    <name evidence="2" type="ORF">OXPF_27330</name>
</gene>
<proteinExistence type="predicted"/>
<dbReference type="SUPFAM" id="SSF55729">
    <property type="entry name" value="Acyl-CoA N-acyltransferases (Nat)"/>
    <property type="match status" value="1"/>
</dbReference>
<dbReference type="PATRIC" id="fig|36849.3.peg.2887"/>
<dbReference type="Pfam" id="PF00583">
    <property type="entry name" value="Acetyltransf_1"/>
    <property type="match status" value="1"/>
</dbReference>
<dbReference type="InterPro" id="IPR000182">
    <property type="entry name" value="GNAT_dom"/>
</dbReference>
<dbReference type="InterPro" id="IPR016181">
    <property type="entry name" value="Acyl_CoA_acyltransferase"/>
</dbReference>
<accession>A0A0P8YUB5</accession>
<reference evidence="2 3" key="1">
    <citation type="submission" date="2015-09" db="EMBL/GenBank/DDBJ databases">
        <title>Genome sequence of Oxobacter pfennigii DSM 3222.</title>
        <authorList>
            <person name="Poehlein A."/>
            <person name="Bengelsdorf F.R."/>
            <person name="Schiel-Bengelsdorf B."/>
            <person name="Duerre P."/>
            <person name="Daniel R."/>
        </authorList>
    </citation>
    <scope>NUCLEOTIDE SEQUENCE [LARGE SCALE GENOMIC DNA]</scope>
    <source>
        <strain evidence="2 3">DSM 3222</strain>
    </source>
</reference>
<evidence type="ECO:0000313" key="2">
    <source>
        <dbReference type="EMBL" id="KPU43292.1"/>
    </source>
</evidence>
<dbReference type="RefSeq" id="WP_054875751.1">
    <property type="nucleotide sequence ID" value="NZ_LKET01000039.1"/>
</dbReference>
<organism evidence="2 3">
    <name type="scientific">Oxobacter pfennigii</name>
    <dbReference type="NCBI Taxonomy" id="36849"/>
    <lineage>
        <taxon>Bacteria</taxon>
        <taxon>Bacillati</taxon>
        <taxon>Bacillota</taxon>
        <taxon>Clostridia</taxon>
        <taxon>Eubacteriales</taxon>
        <taxon>Clostridiaceae</taxon>
        <taxon>Oxobacter</taxon>
    </lineage>
</organism>
<comment type="caution">
    <text evidence="2">The sequence shown here is derived from an EMBL/GenBank/DDBJ whole genome shotgun (WGS) entry which is preliminary data.</text>
</comment>